<sequence length="705" mass="76996">MPALRRRRADRAPRLRDPGGRPAPGAARRSARGGFGMTAQLLTGAAEPVTDRTVVGENLSLPLFRTLSGVLAGHPYLKVVVDRAENTWHLLDTAAHPFHVNYIATRILGMDLTALDAGLDAFNASVYMDPGRRFLLGVLSLHTEQDTGDRERTFLVLETTEADTMHGELLVFFYEFVRARVDGRLPLLLKPANHGQEEELAAISELCVPRILSHELFGSRARAPLNPGEATGRLRFFRTREEYAAAEAGLGWADIVAMPCLPDDVPRVAGFLNTAPITPLSHTNVLASGWGIPNAIVRDLEQLVDKDGLDGAWVRYRVREDEISLERLDHEPDLRAPAWHQQRIRLEPPLLEDVPVLALHRLRSADRDRYGTKAANLGELHHVLDSRTADLTAFYGRPRPPREDLYGHLAARLGLNAPSLAELRAAAAAFVATTVGAPEGVALPFALQQHFLASSPALQQGIGKLKMALELDATDVLDSLCLQLQHLIRHTPVPESVTRQISQAFPAPADPRGRLVVRSSSNAEDLPGFSAAGVYDSVTTAHGSDGLLDAVRQVWASLLSPRSVRLRHQVGISLDDTYMGVIVQEYVPASLGGVLVTCDPTRREDFRNVYLNCSPGSPEQVVDGSVLPQQYLYNTVEGGGRTVALGSSGDGLSAATRARLADLCLTGRLLQSHFSGSDVDRPLDIEWLMTDRGDFRLVQVRPYAL</sequence>
<protein>
    <submittedName>
        <fullName evidence="3">Putative phosphoenolpyruvate synthase</fullName>
    </submittedName>
</protein>
<dbReference type="GO" id="GO:0016301">
    <property type="term" value="F:kinase activity"/>
    <property type="evidence" value="ECO:0007669"/>
    <property type="project" value="InterPro"/>
</dbReference>
<dbReference type="PANTHER" id="PTHR43615">
    <property type="entry name" value="PHOSPHOENOLPYRUVATE SYNTHASE-RELATED"/>
    <property type="match status" value="1"/>
</dbReference>
<proteinExistence type="predicted"/>
<feature type="region of interest" description="Disordered" evidence="1">
    <location>
        <begin position="1"/>
        <end position="31"/>
    </location>
</feature>
<dbReference type="InterPro" id="IPR013815">
    <property type="entry name" value="ATP_grasp_subdomain_1"/>
</dbReference>
<dbReference type="Pfam" id="PF01326">
    <property type="entry name" value="PPDK_N"/>
    <property type="match status" value="1"/>
</dbReference>
<dbReference type="Gene3D" id="3.30.1490.20">
    <property type="entry name" value="ATP-grasp fold, A domain"/>
    <property type="match status" value="1"/>
</dbReference>
<feature type="domain" description="Pyruvate phosphate dikinase AMP/ATP-binding" evidence="2">
    <location>
        <begin position="419"/>
        <end position="635"/>
    </location>
</feature>
<evidence type="ECO:0000256" key="1">
    <source>
        <dbReference type="SAM" id="MobiDB-lite"/>
    </source>
</evidence>
<name>E1CG58_9ACTN</name>
<feature type="compositionally biased region" description="Basic and acidic residues" evidence="1">
    <location>
        <begin position="10"/>
        <end position="19"/>
    </location>
</feature>
<dbReference type="PANTHER" id="PTHR43615:SF1">
    <property type="entry name" value="PPDK_N DOMAIN-CONTAINING PROTEIN"/>
    <property type="match status" value="1"/>
</dbReference>
<dbReference type="EMBL" id="AB538860">
    <property type="protein sequence ID" value="BAJ19072.1"/>
    <property type="molecule type" value="Genomic_DNA"/>
</dbReference>
<evidence type="ECO:0000259" key="2">
    <source>
        <dbReference type="Pfam" id="PF01326"/>
    </source>
</evidence>
<reference evidence="3" key="1">
    <citation type="submission" date="2009-12" db="EMBL/GenBank/DDBJ databases">
        <title>An ATP-Independent Strategy for Carboxylic Acid Activation and Amide Bond Formation Revealed upon Characterization of the A-503083 Biosynthetic Gene Cluster.</title>
        <authorList>
            <person name="Funabashi M."/>
            <person name="Nonaka K."/>
            <person name="Hosobuchi M."/>
            <person name="Fujita Y."/>
            <person name="Shibata T."/>
            <person name="Chi X."/>
            <person name="Yang Z."/>
            <person name="Van Lanen S.G."/>
        </authorList>
    </citation>
    <scope>NUCLEOTIDE SEQUENCE</scope>
    <source>
        <strain evidence="3">SANK 62799</strain>
    </source>
</reference>
<organism evidence="3">
    <name type="scientific">Streptomyces sp. SANK 62799</name>
    <dbReference type="NCBI Taxonomy" id="701528"/>
    <lineage>
        <taxon>Bacteria</taxon>
        <taxon>Bacillati</taxon>
        <taxon>Actinomycetota</taxon>
        <taxon>Actinomycetes</taxon>
        <taxon>Kitasatosporales</taxon>
        <taxon>Streptomycetaceae</taxon>
        <taxon>Streptomyces</taxon>
    </lineage>
</organism>
<evidence type="ECO:0000313" key="3">
    <source>
        <dbReference type="EMBL" id="BAJ19072.1"/>
    </source>
</evidence>
<accession>E1CG58</accession>
<dbReference type="GO" id="GO:0005524">
    <property type="term" value="F:ATP binding"/>
    <property type="evidence" value="ECO:0007669"/>
    <property type="project" value="InterPro"/>
</dbReference>
<dbReference type="InterPro" id="IPR051549">
    <property type="entry name" value="PEP_Utilizing_Enz"/>
</dbReference>
<keyword evidence="3" id="KW-0670">Pyruvate</keyword>
<dbReference type="AlphaFoldDB" id="E1CG58"/>
<dbReference type="InterPro" id="IPR002192">
    <property type="entry name" value="PPDK_AMP/ATP-bd"/>
</dbReference>
<dbReference type="SUPFAM" id="SSF56059">
    <property type="entry name" value="Glutathione synthetase ATP-binding domain-like"/>
    <property type="match status" value="1"/>
</dbReference>